<dbReference type="AlphaFoldDB" id="A0AAF0Y4U4"/>
<evidence type="ECO:0000256" key="1">
    <source>
        <dbReference type="SAM" id="MobiDB-lite"/>
    </source>
</evidence>
<reference evidence="3" key="1">
    <citation type="submission" date="2023-10" db="EMBL/GenBank/DDBJ databases">
        <authorList>
            <person name="Noh H."/>
        </authorList>
    </citation>
    <scope>NUCLEOTIDE SEQUENCE</scope>
    <source>
        <strain evidence="3">DUCC4014</strain>
    </source>
</reference>
<dbReference type="GeneID" id="87803614"/>
<name>A0AAF0Y4U4_9TREE</name>
<keyword evidence="2" id="KW-1133">Transmembrane helix</keyword>
<feature type="transmembrane region" description="Helical" evidence="2">
    <location>
        <begin position="101"/>
        <end position="126"/>
    </location>
</feature>
<sequence>MSAQPTAPAPAATPASPPAPASAPAHDSRLQSTKTNLKYLALGSSAGAAPKSLTTRSFLTTLRYVLRYAVRRLLRIALYGAVGSVIAVVGFGVLGSLGSGLAFFAAPGLMGSIAIGLGTGVIKFAWRHRPDKFRFKDGWWATMTRRAESGSDASKDEEADAVAEAANAEMERRKAENRKTREDVWLRV</sequence>
<dbReference type="EMBL" id="CP086714">
    <property type="protein sequence ID" value="WOO76733.1"/>
    <property type="molecule type" value="Genomic_DNA"/>
</dbReference>
<protein>
    <submittedName>
        <fullName evidence="3">Uncharacterized protein</fullName>
    </submittedName>
</protein>
<dbReference type="Proteomes" id="UP000827549">
    <property type="component" value="Chromosome 1"/>
</dbReference>
<feature type="region of interest" description="Disordered" evidence="1">
    <location>
        <begin position="1"/>
        <end position="27"/>
    </location>
</feature>
<dbReference type="RefSeq" id="XP_062622765.1">
    <property type="nucleotide sequence ID" value="XM_062766781.1"/>
</dbReference>
<evidence type="ECO:0000313" key="4">
    <source>
        <dbReference type="Proteomes" id="UP000827549"/>
    </source>
</evidence>
<proteinExistence type="predicted"/>
<organism evidence="3 4">
    <name type="scientific">Vanrija pseudolonga</name>
    <dbReference type="NCBI Taxonomy" id="143232"/>
    <lineage>
        <taxon>Eukaryota</taxon>
        <taxon>Fungi</taxon>
        <taxon>Dikarya</taxon>
        <taxon>Basidiomycota</taxon>
        <taxon>Agaricomycotina</taxon>
        <taxon>Tremellomycetes</taxon>
        <taxon>Trichosporonales</taxon>
        <taxon>Trichosporonaceae</taxon>
        <taxon>Vanrija</taxon>
    </lineage>
</organism>
<feature type="compositionally biased region" description="Low complexity" evidence="1">
    <location>
        <begin position="1"/>
        <end position="14"/>
    </location>
</feature>
<evidence type="ECO:0000313" key="3">
    <source>
        <dbReference type="EMBL" id="WOO76733.1"/>
    </source>
</evidence>
<accession>A0AAF0Y4U4</accession>
<feature type="compositionally biased region" description="Basic and acidic residues" evidence="1">
    <location>
        <begin position="169"/>
        <end position="188"/>
    </location>
</feature>
<keyword evidence="2" id="KW-0812">Transmembrane</keyword>
<feature type="transmembrane region" description="Helical" evidence="2">
    <location>
        <begin position="76"/>
        <end position="95"/>
    </location>
</feature>
<gene>
    <name evidence="3" type="ORF">LOC62_01G000355</name>
</gene>
<evidence type="ECO:0000256" key="2">
    <source>
        <dbReference type="SAM" id="Phobius"/>
    </source>
</evidence>
<keyword evidence="4" id="KW-1185">Reference proteome</keyword>
<keyword evidence="2" id="KW-0472">Membrane</keyword>
<feature type="region of interest" description="Disordered" evidence="1">
    <location>
        <begin position="148"/>
        <end position="188"/>
    </location>
</feature>